<evidence type="ECO:0000259" key="15">
    <source>
        <dbReference type="PROSITE" id="PS51462"/>
    </source>
</evidence>
<accession>A0A1Y6K0D2</accession>
<comment type="similarity">
    <text evidence="4">Belongs to the Nth/MutY family.</text>
</comment>
<dbReference type="Gene3D" id="1.10.340.30">
    <property type="entry name" value="Hypothetical protein, domain 2"/>
    <property type="match status" value="1"/>
</dbReference>
<dbReference type="Gene3D" id="1.10.1670.10">
    <property type="entry name" value="Helix-hairpin-Helix base-excision DNA repair enzymes (C-terminal)"/>
    <property type="match status" value="1"/>
</dbReference>
<dbReference type="PROSITE" id="PS01155">
    <property type="entry name" value="ENDONUCLEASE_III_2"/>
    <property type="match status" value="1"/>
</dbReference>
<evidence type="ECO:0000256" key="14">
    <source>
        <dbReference type="ARBA" id="ARBA00023295"/>
    </source>
</evidence>
<dbReference type="PROSITE" id="PS00764">
    <property type="entry name" value="ENDONUCLEASE_III_1"/>
    <property type="match status" value="1"/>
</dbReference>
<dbReference type="SMART" id="SM00525">
    <property type="entry name" value="FES"/>
    <property type="match status" value="1"/>
</dbReference>
<dbReference type="Gene3D" id="3.90.79.10">
    <property type="entry name" value="Nucleoside Triphosphate Pyrophosphohydrolase"/>
    <property type="match status" value="1"/>
</dbReference>
<evidence type="ECO:0000256" key="2">
    <source>
        <dbReference type="ARBA" id="ARBA00001966"/>
    </source>
</evidence>
<gene>
    <name evidence="16" type="primary">mutY</name>
    <name evidence="16" type="ORF">CFX1CAM_0048</name>
</gene>
<name>A0A1Y6K0D2_9CHLR</name>
<protein>
    <recommendedName>
        <fullName evidence="6">Adenine DNA glycosylase</fullName>
        <ecNumber evidence="5">3.2.2.31</ecNumber>
    </recommendedName>
</protein>
<keyword evidence="10 16" id="KW-0378">Hydrolase</keyword>
<dbReference type="Pfam" id="PF00633">
    <property type="entry name" value="HHH"/>
    <property type="match status" value="1"/>
</dbReference>
<dbReference type="CDD" id="cd03425">
    <property type="entry name" value="NUDIX_MutT_NudA_like"/>
    <property type="match status" value="1"/>
</dbReference>
<dbReference type="GO" id="GO:0051539">
    <property type="term" value="F:4 iron, 4 sulfur cluster binding"/>
    <property type="evidence" value="ECO:0007669"/>
    <property type="project" value="UniProtKB-KW"/>
</dbReference>
<evidence type="ECO:0000313" key="16">
    <source>
        <dbReference type="EMBL" id="SMX53114.1"/>
    </source>
</evidence>
<evidence type="ECO:0000256" key="13">
    <source>
        <dbReference type="ARBA" id="ARBA00023204"/>
    </source>
</evidence>
<comment type="catalytic activity">
    <reaction evidence="1">
        <text>Hydrolyzes free adenine bases from 7,8-dihydro-8-oxoguanine:adenine mismatched double-stranded DNA, leaving an apurinic site.</text>
        <dbReference type="EC" id="3.2.2.31"/>
    </reaction>
</comment>
<evidence type="ECO:0000256" key="5">
    <source>
        <dbReference type="ARBA" id="ARBA00012045"/>
    </source>
</evidence>
<dbReference type="InterPro" id="IPR044298">
    <property type="entry name" value="MIG/MutY"/>
</dbReference>
<dbReference type="InterPro" id="IPR004035">
    <property type="entry name" value="Endouclease-III_FeS-bd_BS"/>
</dbReference>
<dbReference type="GO" id="GO:0034039">
    <property type="term" value="F:8-oxo-7,8-dihydroguanine DNA N-glycosylase activity"/>
    <property type="evidence" value="ECO:0007669"/>
    <property type="project" value="TreeGrafter"/>
</dbReference>
<dbReference type="EMBL" id="LT859958">
    <property type="protein sequence ID" value="SMX53114.1"/>
    <property type="molecule type" value="Genomic_DNA"/>
</dbReference>
<proteinExistence type="inferred from homology"/>
<dbReference type="PANTHER" id="PTHR42944:SF1">
    <property type="entry name" value="ADENINE DNA GLYCOSYLASE"/>
    <property type="match status" value="1"/>
</dbReference>
<dbReference type="GO" id="GO:0006284">
    <property type="term" value="P:base-excision repair"/>
    <property type="evidence" value="ECO:0007669"/>
    <property type="project" value="InterPro"/>
</dbReference>
<keyword evidence="12" id="KW-0411">Iron-sulfur</keyword>
<dbReference type="InterPro" id="IPR003265">
    <property type="entry name" value="HhH-GPD_domain"/>
</dbReference>
<dbReference type="OrthoDB" id="9802365at2"/>
<dbReference type="InterPro" id="IPR000445">
    <property type="entry name" value="HhH_motif"/>
</dbReference>
<dbReference type="InterPro" id="IPR005760">
    <property type="entry name" value="A/G_AdeGlyc_MutY"/>
</dbReference>
<evidence type="ECO:0000313" key="17">
    <source>
        <dbReference type="Proteomes" id="UP000195514"/>
    </source>
</evidence>
<evidence type="ECO:0000256" key="3">
    <source>
        <dbReference type="ARBA" id="ARBA00002933"/>
    </source>
</evidence>
<dbReference type="InterPro" id="IPR004036">
    <property type="entry name" value="Endonuclease-III-like_CS2"/>
</dbReference>
<dbReference type="GO" id="GO:0035485">
    <property type="term" value="F:adenine/guanine mispair binding"/>
    <property type="evidence" value="ECO:0007669"/>
    <property type="project" value="TreeGrafter"/>
</dbReference>
<evidence type="ECO:0000256" key="4">
    <source>
        <dbReference type="ARBA" id="ARBA00008343"/>
    </source>
</evidence>
<dbReference type="GO" id="GO:0032357">
    <property type="term" value="F:oxidized purine DNA binding"/>
    <property type="evidence" value="ECO:0007669"/>
    <property type="project" value="TreeGrafter"/>
</dbReference>
<evidence type="ECO:0000256" key="11">
    <source>
        <dbReference type="ARBA" id="ARBA00023004"/>
    </source>
</evidence>
<dbReference type="SMART" id="SM00478">
    <property type="entry name" value="ENDO3c"/>
    <property type="match status" value="1"/>
</dbReference>
<dbReference type="Proteomes" id="UP000195514">
    <property type="component" value="Chromosome I"/>
</dbReference>
<dbReference type="InterPro" id="IPR000086">
    <property type="entry name" value="NUDIX_hydrolase_dom"/>
</dbReference>
<keyword evidence="8" id="KW-0479">Metal-binding</keyword>
<evidence type="ECO:0000256" key="9">
    <source>
        <dbReference type="ARBA" id="ARBA00022763"/>
    </source>
</evidence>
<keyword evidence="7" id="KW-0004">4Fe-4S</keyword>
<dbReference type="InterPro" id="IPR029119">
    <property type="entry name" value="MutY_C"/>
</dbReference>
<organism evidence="16 17">
    <name type="scientific">Candidatus Brevifilum fermentans</name>
    <dbReference type="NCBI Taxonomy" id="1986204"/>
    <lineage>
        <taxon>Bacteria</taxon>
        <taxon>Bacillati</taxon>
        <taxon>Chloroflexota</taxon>
        <taxon>Anaerolineae</taxon>
        <taxon>Anaerolineales</taxon>
        <taxon>Anaerolineaceae</taxon>
        <taxon>Candidatus Brevifilum</taxon>
    </lineage>
</organism>
<dbReference type="CDD" id="cd00056">
    <property type="entry name" value="ENDO3c"/>
    <property type="match status" value="1"/>
</dbReference>
<dbReference type="SUPFAM" id="SSF55811">
    <property type="entry name" value="Nudix"/>
    <property type="match status" value="1"/>
</dbReference>
<keyword evidence="9" id="KW-0227">DNA damage</keyword>
<evidence type="ECO:0000256" key="7">
    <source>
        <dbReference type="ARBA" id="ARBA00022485"/>
    </source>
</evidence>
<evidence type="ECO:0000256" key="10">
    <source>
        <dbReference type="ARBA" id="ARBA00022801"/>
    </source>
</evidence>
<dbReference type="GO" id="GO:0006298">
    <property type="term" value="P:mismatch repair"/>
    <property type="evidence" value="ECO:0007669"/>
    <property type="project" value="TreeGrafter"/>
</dbReference>
<dbReference type="InterPro" id="IPR023170">
    <property type="entry name" value="HhH_base_excis_C"/>
</dbReference>
<dbReference type="Pfam" id="PF14815">
    <property type="entry name" value="NUDIX_4"/>
    <property type="match status" value="1"/>
</dbReference>
<dbReference type="PANTHER" id="PTHR42944">
    <property type="entry name" value="ADENINE DNA GLYCOSYLASE"/>
    <property type="match status" value="1"/>
</dbReference>
<reference evidence="17" key="1">
    <citation type="submission" date="2017-05" db="EMBL/GenBank/DDBJ databases">
        <authorList>
            <person name="Kirkegaard R."/>
            <person name="Mcilroy J S."/>
        </authorList>
    </citation>
    <scope>NUCLEOTIDE SEQUENCE [LARGE SCALE GENOMIC DNA]</scope>
</reference>
<dbReference type="GO" id="GO:0046872">
    <property type="term" value="F:metal ion binding"/>
    <property type="evidence" value="ECO:0007669"/>
    <property type="project" value="UniProtKB-KW"/>
</dbReference>
<keyword evidence="14 16" id="KW-0326">Glycosidase</keyword>
<dbReference type="GO" id="GO:0000701">
    <property type="term" value="F:purine-specific mismatch base pair DNA N-glycosylase activity"/>
    <property type="evidence" value="ECO:0007669"/>
    <property type="project" value="UniProtKB-EC"/>
</dbReference>
<keyword evidence="11" id="KW-0408">Iron</keyword>
<keyword evidence="17" id="KW-1185">Reference proteome</keyword>
<dbReference type="SUPFAM" id="SSF48150">
    <property type="entry name" value="DNA-glycosylase"/>
    <property type="match status" value="1"/>
</dbReference>
<dbReference type="InterPro" id="IPR011257">
    <property type="entry name" value="DNA_glycosylase"/>
</dbReference>
<dbReference type="EC" id="3.2.2.31" evidence="5"/>
<dbReference type="PROSITE" id="PS51462">
    <property type="entry name" value="NUDIX"/>
    <property type="match status" value="1"/>
</dbReference>
<dbReference type="NCBIfam" id="TIGR01084">
    <property type="entry name" value="mutY"/>
    <property type="match status" value="1"/>
</dbReference>
<feature type="domain" description="Nudix hydrolase" evidence="15">
    <location>
        <begin position="224"/>
        <end position="352"/>
    </location>
</feature>
<dbReference type="InterPro" id="IPR003651">
    <property type="entry name" value="Endonuclease3_FeS-loop_motif"/>
</dbReference>
<dbReference type="RefSeq" id="WP_087861072.1">
    <property type="nucleotide sequence ID" value="NZ_LT859958.1"/>
</dbReference>
<evidence type="ECO:0000256" key="12">
    <source>
        <dbReference type="ARBA" id="ARBA00023014"/>
    </source>
</evidence>
<sequence>MEFVQQLLEWYGKNARELPWRSDTSAYKTWISEIMLQQTQVEMVIPYFNRWMDQFPDIYALASADEQAVLSAWEGLGYYSRARNLHRAAQYVVQTFGGQLPRSSELLKSLPGIGDYTAGAIASIAFGEDVPAVDGNVRRVLARYFDVSLPARSHAGAQELWRLAEAHLPPGRAGDYNQALMELGALICRPKNPLCSTCPIAEGCRAYLFDLQALRPVTTRGKKTPHLTVTAAVIRRGDQVLLAQRPPDALLGSLWEFPGGTLEESDADLSACLQREIQEELGVAINVGQAFGRYRHAYSHFKITLHAFLCSLSPGVEPQPLEGQNLAWVKIETLPDYPMGKVDRQIARRLIGEDDNEALPG</sequence>
<comment type="function">
    <text evidence="3">Adenine glycosylase active on G-A mispairs. MutY also corrects error-prone DNA synthesis past GO lesions which are due to the oxidatively damaged form of guanine: 7,8-dihydro-8-oxoguanine (8-oxo-dGTP).</text>
</comment>
<dbReference type="InterPro" id="IPR015797">
    <property type="entry name" value="NUDIX_hydrolase-like_dom_sf"/>
</dbReference>
<comment type="cofactor">
    <cofactor evidence="2">
        <name>[4Fe-4S] cluster</name>
        <dbReference type="ChEBI" id="CHEBI:49883"/>
    </cofactor>
</comment>
<dbReference type="Pfam" id="PF00730">
    <property type="entry name" value="HhH-GPD"/>
    <property type="match status" value="1"/>
</dbReference>
<evidence type="ECO:0000256" key="1">
    <source>
        <dbReference type="ARBA" id="ARBA00000843"/>
    </source>
</evidence>
<evidence type="ECO:0000256" key="6">
    <source>
        <dbReference type="ARBA" id="ARBA00022023"/>
    </source>
</evidence>
<dbReference type="KEGG" id="abat:CFX1CAM_0048"/>
<keyword evidence="13" id="KW-0234">DNA repair</keyword>
<evidence type="ECO:0000256" key="8">
    <source>
        <dbReference type="ARBA" id="ARBA00022723"/>
    </source>
</evidence>
<dbReference type="AlphaFoldDB" id="A0A1Y6K0D2"/>
<dbReference type="FunFam" id="1.10.340.30:FF:000002">
    <property type="entry name" value="Adenine DNA glycosylase"/>
    <property type="match status" value="1"/>
</dbReference>